<sequence>MNYEISNYFFPDFRYPFCYLARFLQADNLFTILLKDGNVTHFKPANVPDFRNWLTHHKVEDIKESIRKDHELIKEN</sequence>
<evidence type="ECO:0000313" key="1">
    <source>
        <dbReference type="EMBL" id="KAA6439261.1"/>
    </source>
</evidence>
<reference evidence="1 2" key="1">
    <citation type="submission" date="2019-05" db="EMBL/GenBank/DDBJ databases">
        <authorList>
            <person name="Qu J.-H."/>
        </authorList>
    </citation>
    <scope>NUCLEOTIDE SEQUENCE [LARGE SCALE GENOMIC DNA]</scope>
    <source>
        <strain evidence="1 2">NS28</strain>
    </source>
</reference>
<proteinExistence type="predicted"/>
<accession>A0A5M8QVB1</accession>
<organism evidence="1 2">
    <name type="scientific">Dyadobacter flavalbus</name>
    <dbReference type="NCBI Taxonomy" id="2579942"/>
    <lineage>
        <taxon>Bacteria</taxon>
        <taxon>Pseudomonadati</taxon>
        <taxon>Bacteroidota</taxon>
        <taxon>Cytophagia</taxon>
        <taxon>Cytophagales</taxon>
        <taxon>Spirosomataceae</taxon>
        <taxon>Dyadobacter</taxon>
    </lineage>
</organism>
<protein>
    <submittedName>
        <fullName evidence="1">Uncharacterized protein</fullName>
    </submittedName>
</protein>
<dbReference type="RefSeq" id="WP_139012511.1">
    <property type="nucleotide sequence ID" value="NZ_VBSN01000038.1"/>
</dbReference>
<dbReference type="EMBL" id="VBSN01000038">
    <property type="protein sequence ID" value="KAA6439261.1"/>
    <property type="molecule type" value="Genomic_DNA"/>
</dbReference>
<dbReference type="Proteomes" id="UP000323994">
    <property type="component" value="Unassembled WGS sequence"/>
</dbReference>
<keyword evidence="2" id="KW-1185">Reference proteome</keyword>
<evidence type="ECO:0000313" key="2">
    <source>
        <dbReference type="Proteomes" id="UP000323994"/>
    </source>
</evidence>
<dbReference type="OrthoDB" id="795906at2"/>
<comment type="caution">
    <text evidence="1">The sequence shown here is derived from an EMBL/GenBank/DDBJ whole genome shotgun (WGS) entry which is preliminary data.</text>
</comment>
<gene>
    <name evidence="1" type="ORF">FEM33_13375</name>
</gene>
<dbReference type="AlphaFoldDB" id="A0A5M8QVB1"/>
<name>A0A5M8QVB1_9BACT</name>